<dbReference type="InterPro" id="IPR001030">
    <property type="entry name" value="Acoase/IPM_deHydtase_lsu_aba"/>
</dbReference>
<evidence type="ECO:0008006" key="9">
    <source>
        <dbReference type="Google" id="ProtNLM"/>
    </source>
</evidence>
<dbReference type="InterPro" id="IPR015928">
    <property type="entry name" value="Aconitase/3IPM_dehydase_swvl"/>
</dbReference>
<dbReference type="Pfam" id="PF00694">
    <property type="entry name" value="Aconitase_C"/>
    <property type="match status" value="1"/>
</dbReference>
<evidence type="ECO:0000313" key="7">
    <source>
        <dbReference type="EMBL" id="CEM31066.1"/>
    </source>
</evidence>
<dbReference type="InterPro" id="IPR000573">
    <property type="entry name" value="AconitaseA/IPMdHydase_ssu_swvl"/>
</dbReference>
<name>A0A0G4GLS0_VITBC</name>
<dbReference type="InterPro" id="IPR036008">
    <property type="entry name" value="Aconitase_4Fe-4S_dom"/>
</dbReference>
<dbReference type="OrthoDB" id="2279155at2759"/>
<reference evidence="7 8" key="1">
    <citation type="submission" date="2014-11" db="EMBL/GenBank/DDBJ databases">
        <authorList>
            <person name="Zhu J."/>
            <person name="Qi W."/>
            <person name="Song R."/>
        </authorList>
    </citation>
    <scope>NUCLEOTIDE SEQUENCE [LARGE SCALE GENOMIC DNA]</scope>
</reference>
<sequence>MTLSEKILCHQAVGLTSPEVKPGQVVVVKVARTLASELTWVGMKQCLEKIDNPDIWRNDRFFLAVDHSVDPRNYHEPVIQKRIQACKEFADKVALEDYFGPNESILHTEFYRQRAEPGTVIVGADSHSCAHGCVGALAAGMGAADVVMPLVTGQTWLKVPETVLIELTGTLKRGLVGKDVILWMLKQFGRNTVALDRVVEVAGNLSQLSVDSRFAISNMATEFGAIAGIVQADEITDAFIQKRPKRVGRDEAPVYLRADLDAQYYKRLTLSLNDVRPSVAMWPEPDNVFSLDDPKLYEPLIDPDNGKKVCDTIRYLDGCFIGACTTTESEIILAGLVLEVAMDKFGLSPKQRDNKPYKRQVTPGSSIMIRNLERLGICDIYRKAGFTIGAAGCSYCLGVSVDRAQEKEIWLSSQNRNFRNRMGKGAIGNITSAAVVAASSFNMEITDPMPFLEAIDQQRFDSLLAIQRTEGPLNVVEPQPSLANPQEDSSQMQAAMDLGEVKQLGVIEGRAQVFGDSVDTDAIIPAQYIPLRDAALGDKSFCIDRPEFVERVKQGQNIVVAGKGFGCGSSREEAVSCLRWCGVQTVIAKSFSFIFGRNLLSLDLLGINIDDDEFYTLACENAAITVDVPNRTVTVQGKSFRFDFPEIQEEIYRQGGVVSMYKKYGKLLFKELTNRSTAGGCGTGCAPSW</sequence>
<dbReference type="GO" id="GO:0051536">
    <property type="term" value="F:iron-sulfur cluster binding"/>
    <property type="evidence" value="ECO:0007669"/>
    <property type="project" value="UniProtKB-KW"/>
</dbReference>
<dbReference type="SUPFAM" id="SSF53732">
    <property type="entry name" value="Aconitase iron-sulfur domain"/>
    <property type="match status" value="1"/>
</dbReference>
<dbReference type="GO" id="GO:0170034">
    <property type="term" value="P:L-amino acid biosynthetic process"/>
    <property type="evidence" value="ECO:0007669"/>
    <property type="project" value="UniProtKB-ARBA"/>
</dbReference>
<dbReference type="Gene3D" id="3.20.19.10">
    <property type="entry name" value="Aconitase, domain 4"/>
    <property type="match status" value="1"/>
</dbReference>
<dbReference type="InterPro" id="IPR011827">
    <property type="entry name" value="LeuD_type2/HacB/DmdB"/>
</dbReference>
<evidence type="ECO:0000256" key="4">
    <source>
        <dbReference type="ARBA" id="ARBA00023239"/>
    </source>
</evidence>
<dbReference type="OMA" id="LCDADNI"/>
<dbReference type="PANTHER" id="PTHR43822">
    <property type="entry name" value="HOMOACONITASE, MITOCHONDRIAL-RELATED"/>
    <property type="match status" value="1"/>
</dbReference>
<dbReference type="InterPro" id="IPR033940">
    <property type="entry name" value="IPMI_Swivel"/>
</dbReference>
<feature type="domain" description="Aconitase A/isopropylmalate dehydratase small subunit swivel" evidence="6">
    <location>
        <begin position="550"/>
        <end position="610"/>
    </location>
</feature>
<keyword evidence="8" id="KW-1185">Reference proteome</keyword>
<dbReference type="InterPro" id="IPR015931">
    <property type="entry name" value="Acnase/IPM_dHydase_lsu_aba_1/3"/>
</dbReference>
<evidence type="ECO:0000256" key="2">
    <source>
        <dbReference type="ARBA" id="ARBA00023004"/>
    </source>
</evidence>
<keyword evidence="3" id="KW-0411">Iron-sulfur</keyword>
<evidence type="ECO:0000259" key="6">
    <source>
        <dbReference type="Pfam" id="PF00694"/>
    </source>
</evidence>
<dbReference type="STRING" id="1169540.A0A0G4GLS0"/>
<dbReference type="Pfam" id="PF00330">
    <property type="entry name" value="Aconitase"/>
    <property type="match status" value="1"/>
</dbReference>
<protein>
    <recommendedName>
        <fullName evidence="9">3-isopropylmalate dehydratase</fullName>
    </recommendedName>
</protein>
<dbReference type="InParanoid" id="A0A0G4GLS0"/>
<feature type="domain" description="Aconitase/3-isopropylmalate dehydratase large subunit alpha/beta/alpha" evidence="5">
    <location>
        <begin position="27"/>
        <end position="441"/>
    </location>
</feature>
<evidence type="ECO:0000259" key="5">
    <source>
        <dbReference type="Pfam" id="PF00330"/>
    </source>
</evidence>
<dbReference type="PRINTS" id="PR00415">
    <property type="entry name" value="ACONITASE"/>
</dbReference>
<dbReference type="GO" id="GO:0170038">
    <property type="term" value="P:proteinogenic amino acid biosynthetic process"/>
    <property type="evidence" value="ECO:0007669"/>
    <property type="project" value="UniProtKB-ARBA"/>
</dbReference>
<organism evidence="7 8">
    <name type="scientific">Vitrella brassicaformis (strain CCMP3155)</name>
    <dbReference type="NCBI Taxonomy" id="1169540"/>
    <lineage>
        <taxon>Eukaryota</taxon>
        <taxon>Sar</taxon>
        <taxon>Alveolata</taxon>
        <taxon>Colpodellida</taxon>
        <taxon>Vitrellaceae</taxon>
        <taxon>Vitrella</taxon>
    </lineage>
</organism>
<dbReference type="VEuPathDB" id="CryptoDB:Vbra_6297"/>
<evidence type="ECO:0000313" key="8">
    <source>
        <dbReference type="Proteomes" id="UP000041254"/>
    </source>
</evidence>
<proteinExistence type="predicted"/>
<evidence type="ECO:0000256" key="1">
    <source>
        <dbReference type="ARBA" id="ARBA00022723"/>
    </source>
</evidence>
<dbReference type="Proteomes" id="UP000041254">
    <property type="component" value="Unassembled WGS sequence"/>
</dbReference>
<gene>
    <name evidence="7" type="ORF">Vbra_6297</name>
</gene>
<dbReference type="SUPFAM" id="SSF52016">
    <property type="entry name" value="LeuD/IlvD-like"/>
    <property type="match status" value="1"/>
</dbReference>
<keyword evidence="1" id="KW-0479">Metal-binding</keyword>
<evidence type="ECO:0000256" key="3">
    <source>
        <dbReference type="ARBA" id="ARBA00023014"/>
    </source>
</evidence>
<dbReference type="EMBL" id="CDMY01000709">
    <property type="protein sequence ID" value="CEM31066.1"/>
    <property type="molecule type" value="Genomic_DNA"/>
</dbReference>
<dbReference type="CDD" id="cd01577">
    <property type="entry name" value="IPMI_Swivel"/>
    <property type="match status" value="1"/>
</dbReference>
<keyword evidence="2" id="KW-0408">Iron</keyword>
<dbReference type="GO" id="GO:0046872">
    <property type="term" value="F:metal ion binding"/>
    <property type="evidence" value="ECO:0007669"/>
    <property type="project" value="UniProtKB-KW"/>
</dbReference>
<keyword evidence="4" id="KW-0456">Lyase</keyword>
<dbReference type="Gene3D" id="3.30.499.10">
    <property type="entry name" value="Aconitase, domain 3"/>
    <property type="match status" value="2"/>
</dbReference>
<dbReference type="AlphaFoldDB" id="A0A0G4GLS0"/>
<dbReference type="NCBIfam" id="TIGR02087">
    <property type="entry name" value="LEUD_arch"/>
    <property type="match status" value="1"/>
</dbReference>
<dbReference type="GO" id="GO:0016836">
    <property type="term" value="F:hydro-lyase activity"/>
    <property type="evidence" value="ECO:0007669"/>
    <property type="project" value="InterPro"/>
</dbReference>
<dbReference type="PhylomeDB" id="A0A0G4GLS0"/>
<accession>A0A0G4GLS0</accession>
<dbReference type="PANTHER" id="PTHR43822:SF2">
    <property type="entry name" value="HOMOACONITASE, MITOCHONDRIAL"/>
    <property type="match status" value="1"/>
</dbReference>
<dbReference type="InterPro" id="IPR050067">
    <property type="entry name" value="IPM_dehydratase_rel_enz"/>
</dbReference>